<evidence type="ECO:0000313" key="2">
    <source>
        <dbReference type="Proteomes" id="UP000029843"/>
    </source>
</evidence>
<organism evidence="1 2">
    <name type="scientific">Colwellia psychrerythraea</name>
    <name type="common">Vibrio psychroerythus</name>
    <dbReference type="NCBI Taxonomy" id="28229"/>
    <lineage>
        <taxon>Bacteria</taxon>
        <taxon>Pseudomonadati</taxon>
        <taxon>Pseudomonadota</taxon>
        <taxon>Gammaproteobacteria</taxon>
        <taxon>Alteromonadales</taxon>
        <taxon>Colwelliaceae</taxon>
        <taxon>Colwellia</taxon>
    </lineage>
</organism>
<accession>A0A099KB93</accession>
<sequence>MKYKHKKATVPTVAYERIELLLLNPIININTGSAIC</sequence>
<reference evidence="1 2" key="1">
    <citation type="submission" date="2014-08" db="EMBL/GenBank/DDBJ databases">
        <title>Genomic and Phenotypic Diversity of Colwellia psychrerythraea strains from Disparate Marine Basins.</title>
        <authorList>
            <person name="Techtmann S.M."/>
            <person name="Stelling S.C."/>
            <person name="Utturkar S.M."/>
            <person name="Alshibli N."/>
            <person name="Harris A."/>
            <person name="Brown S.D."/>
            <person name="Hazen T.C."/>
        </authorList>
    </citation>
    <scope>NUCLEOTIDE SEQUENCE [LARGE SCALE GENOMIC DNA]</scope>
    <source>
        <strain evidence="1 2">ND2E</strain>
    </source>
</reference>
<dbReference type="AlphaFoldDB" id="A0A099KB93"/>
<comment type="caution">
    <text evidence="1">The sequence shown here is derived from an EMBL/GenBank/DDBJ whole genome shotgun (WGS) entry which is preliminary data.</text>
</comment>
<dbReference type="EMBL" id="JQED01000055">
    <property type="protein sequence ID" value="KGJ86878.1"/>
    <property type="molecule type" value="Genomic_DNA"/>
</dbReference>
<proteinExistence type="predicted"/>
<dbReference type="Proteomes" id="UP000029843">
    <property type="component" value="Unassembled WGS sequence"/>
</dbReference>
<evidence type="ECO:0000313" key="1">
    <source>
        <dbReference type="EMBL" id="KGJ86878.1"/>
    </source>
</evidence>
<name>A0A099KB93_COLPS</name>
<protein>
    <submittedName>
        <fullName evidence="1">Uncharacterized protein</fullName>
    </submittedName>
</protein>
<gene>
    <name evidence="1" type="ORF">ND2E_0285</name>
</gene>